<dbReference type="InterPro" id="IPR011990">
    <property type="entry name" value="TPR-like_helical_dom_sf"/>
</dbReference>
<dbReference type="SUPFAM" id="SSF48452">
    <property type="entry name" value="TPR-like"/>
    <property type="match status" value="1"/>
</dbReference>
<evidence type="ECO:0000259" key="3">
    <source>
        <dbReference type="Pfam" id="PF13401"/>
    </source>
</evidence>
<feature type="region of interest" description="Disordered" evidence="1">
    <location>
        <begin position="811"/>
        <end position="869"/>
    </location>
</feature>
<evidence type="ECO:0000313" key="4">
    <source>
        <dbReference type="EMBL" id="XDI05183.1"/>
    </source>
</evidence>
<feature type="compositionally biased region" description="Basic and acidic residues" evidence="1">
    <location>
        <begin position="283"/>
        <end position="300"/>
    </location>
</feature>
<dbReference type="GO" id="GO:0003677">
    <property type="term" value="F:DNA binding"/>
    <property type="evidence" value="ECO:0007669"/>
    <property type="project" value="InterPro"/>
</dbReference>
<dbReference type="EMBL" id="CP162511">
    <property type="protein sequence ID" value="XDI05183.1"/>
    <property type="molecule type" value="Genomic_DNA"/>
</dbReference>
<evidence type="ECO:0000259" key="2">
    <source>
        <dbReference type="Pfam" id="PF03704"/>
    </source>
</evidence>
<dbReference type="Pfam" id="PF03704">
    <property type="entry name" value="BTAD"/>
    <property type="match status" value="1"/>
</dbReference>
<protein>
    <submittedName>
        <fullName evidence="4">BTAD domain-containing putative transcriptional regulator</fullName>
    </submittedName>
</protein>
<dbReference type="GO" id="GO:0016887">
    <property type="term" value="F:ATP hydrolysis activity"/>
    <property type="evidence" value="ECO:0007669"/>
    <property type="project" value="InterPro"/>
</dbReference>
<dbReference type="InterPro" id="IPR016032">
    <property type="entry name" value="Sig_transdc_resp-reg_C-effctor"/>
</dbReference>
<feature type="region of interest" description="Disordered" evidence="1">
    <location>
        <begin position="327"/>
        <end position="358"/>
    </location>
</feature>
<evidence type="ECO:0000256" key="1">
    <source>
        <dbReference type="SAM" id="MobiDB-lite"/>
    </source>
</evidence>
<dbReference type="InterPro" id="IPR005158">
    <property type="entry name" value="BTAD"/>
</dbReference>
<gene>
    <name evidence="4" type="ORF">ABFY20_17970</name>
</gene>
<dbReference type="SUPFAM" id="SSF52540">
    <property type="entry name" value="P-loop containing nucleoside triphosphate hydrolases"/>
    <property type="match status" value="1"/>
</dbReference>
<dbReference type="Gene3D" id="1.10.10.10">
    <property type="entry name" value="Winged helix-like DNA-binding domain superfamily/Winged helix DNA-binding domain"/>
    <property type="match status" value="1"/>
</dbReference>
<dbReference type="GO" id="GO:0006355">
    <property type="term" value="P:regulation of DNA-templated transcription"/>
    <property type="evidence" value="ECO:0007669"/>
    <property type="project" value="InterPro"/>
</dbReference>
<feature type="domain" description="ORC1/DEAH AAA+ ATPase" evidence="3">
    <location>
        <begin position="544"/>
        <end position="666"/>
    </location>
</feature>
<dbReference type="InterPro" id="IPR036388">
    <property type="entry name" value="WH-like_DNA-bd_sf"/>
</dbReference>
<proteinExistence type="predicted"/>
<dbReference type="InterPro" id="IPR049945">
    <property type="entry name" value="AAA_22"/>
</dbReference>
<dbReference type="PRINTS" id="PR00364">
    <property type="entry name" value="DISEASERSIST"/>
</dbReference>
<feature type="compositionally biased region" description="Low complexity" evidence="1">
    <location>
        <begin position="227"/>
        <end position="244"/>
    </location>
</feature>
<name>A0AB39BFJ6_9MICO</name>
<dbReference type="Gene3D" id="3.40.50.300">
    <property type="entry name" value="P-loop containing nucleotide triphosphate hydrolases"/>
    <property type="match status" value="1"/>
</dbReference>
<dbReference type="AlphaFoldDB" id="A0AB39BFJ6"/>
<dbReference type="PANTHER" id="PTHR47691:SF3">
    <property type="entry name" value="HTH-TYPE TRANSCRIPTIONAL REGULATOR RV0890C-RELATED"/>
    <property type="match status" value="1"/>
</dbReference>
<organism evidence="4">
    <name type="scientific">Herbiconiux sp. A18JL235</name>
    <dbReference type="NCBI Taxonomy" id="3152363"/>
    <lineage>
        <taxon>Bacteria</taxon>
        <taxon>Bacillati</taxon>
        <taxon>Actinomycetota</taxon>
        <taxon>Actinomycetes</taxon>
        <taxon>Micrococcales</taxon>
        <taxon>Microbacteriaceae</taxon>
        <taxon>Herbiconiux</taxon>
    </lineage>
</organism>
<dbReference type="PANTHER" id="PTHR47691">
    <property type="entry name" value="REGULATOR-RELATED"/>
    <property type="match status" value="1"/>
</dbReference>
<reference evidence="4" key="1">
    <citation type="submission" date="2024-05" db="EMBL/GenBank/DDBJ databases">
        <title>Herbiconiux sp. A18JL235.</title>
        <authorList>
            <person name="Zhang G."/>
        </authorList>
    </citation>
    <scope>NUCLEOTIDE SEQUENCE</scope>
    <source>
        <strain evidence="4">A18JL235</strain>
    </source>
</reference>
<dbReference type="RefSeq" id="WP_368497567.1">
    <property type="nucleotide sequence ID" value="NZ_CP162511.1"/>
</dbReference>
<feature type="region of interest" description="Disordered" evidence="1">
    <location>
        <begin position="274"/>
        <end position="303"/>
    </location>
</feature>
<feature type="domain" description="Bacterial transcriptional activator" evidence="2">
    <location>
        <begin position="123"/>
        <end position="218"/>
    </location>
</feature>
<dbReference type="InterPro" id="IPR027417">
    <property type="entry name" value="P-loop_NTPase"/>
</dbReference>
<feature type="region of interest" description="Disordered" evidence="1">
    <location>
        <begin position="224"/>
        <end position="244"/>
    </location>
</feature>
<sequence>MIDIRIQLFGPVRVRWGREHLLLGGVFRRAIVARLALTPGEPVTTAELVDALWGEPPSAAVSSLRAQVSRLRQGGLGGHIVGGRGGYLLDPAGVEIDAERLSRLGESLSRHGESGVLGSPAWGAGFWAGVPLADLDGFPFVGPARARLQRLREVSIERYAERRLAAGAAREALEALTALSAGGAEVRESTILLAAEATARLGRPAEALRLLDAGVEALAPGSGAGLARASAPAGDGGDAVAEGADAGGRVNAERLGGEGAAVLTAAAGVGGARGAGAVAHGSASDDRDSEGRGGAEREGAGHAVGVGEVVRAGHRGAAEARVLVEGRAPSPAASRRRRLSGEVRDGAPRGVAAMGGEPGTAAVDEARGAAAVGGERGVAAVGGERGVAAVGGERGVAAVGGERGVAAVGGERGVAAVGGERGVAAVGGERGVAAVGGERGVAAVGGERGVAAVGGERVVAAMGGEPGAAAVDGDADLTSIESGGRGISAVFDAETLREAIVRFDPAVSPRRDGGVVARRGIPLPVSSFVGRAAEMAAIAAARRSSRLVTLVGPGGVGKTRLAIESARRVEHPDDDEQWMLELAPLRPAVTGDGSGQVAELLADRLGAAGPRPSGLTAVEAIAERLGGRRVLLVLDNAEHVREEVAQLAVALLAHCQGLTVLVTSREALRVPGERLVPVAPMSVDDSGDAVALFAARAADSSPGFEPSGDQRSIRAVCARLDGLPLALELAAARLDVLDLDELCDAIDAEGLLDRHSPSTARQASLHNTIAWSVELLTPPERMLLRQLARFVGPFTRDAVDAICATAPAPAPDAATALPPAHGAAPAPAPDAATALPPAHGAAPVPAPDAATALPPAHGAAPASTAGAGAATPPARELLLGLARKSLVAVDTAAGRRHYRLLESVKLFVQQDDAEPDCPSEREAWAERHLAWFASWALRVDGELRGAAAREAHAALDAARPDLHLAFEAALARGDRENALKLVGGQAWHWFRRGLFERARLWIDQALALPGTAHPSTVAKAYFGAVMNIHRSGDEFGGERYAVEGAVAAEASGDPTLRALFAACTGMWRAVAGDVAGHDERMRRALAHLAEPGCAAWAESEVHLFRGIAKGYLDKPAQALEAFGEAHGAARRCGHRWAADAAAARLAHLYIKLRRGKDAVSQVRSAVRGAVCDGDMHAVVTTLHTGAAACALLERHGDGAALLGVVDTVAVRFGYAPRSVEPPYWSSYRERVRQGLPAAVWRREYARGTRLGIGDAIKLLDGLAS</sequence>
<dbReference type="Pfam" id="PF13401">
    <property type="entry name" value="AAA_22"/>
    <property type="match status" value="1"/>
</dbReference>
<accession>A0AB39BFJ6</accession>
<dbReference type="SUPFAM" id="SSF46894">
    <property type="entry name" value="C-terminal effector domain of the bipartite response regulators"/>
    <property type="match status" value="1"/>
</dbReference>